<protein>
    <submittedName>
        <fullName evidence="2">Uncharacterized protein</fullName>
    </submittedName>
</protein>
<evidence type="ECO:0000313" key="2">
    <source>
        <dbReference type="EMBL" id="AKT90196.1"/>
    </source>
</evidence>
<dbReference type="AlphaFoldDB" id="A0AAU8U125"/>
<dbReference type="Proteomes" id="UP000063971">
    <property type="component" value="Chromosome"/>
</dbReference>
<name>A0AAU8U125_9BACT</name>
<keyword evidence="1" id="KW-1133">Transmembrane helix</keyword>
<organism evidence="2 3">
    <name type="scientific">Campylobacter ureolyticus RIGS 9880</name>
    <dbReference type="NCBI Taxonomy" id="1032069"/>
    <lineage>
        <taxon>Bacteria</taxon>
        <taxon>Pseudomonadati</taxon>
        <taxon>Campylobacterota</taxon>
        <taxon>Epsilonproteobacteria</taxon>
        <taxon>Campylobacterales</taxon>
        <taxon>Campylobacteraceae</taxon>
        <taxon>Campylobacter</taxon>
    </lineage>
</organism>
<evidence type="ECO:0000256" key="1">
    <source>
        <dbReference type="SAM" id="Phobius"/>
    </source>
</evidence>
<evidence type="ECO:0000313" key="3">
    <source>
        <dbReference type="Proteomes" id="UP000063971"/>
    </source>
</evidence>
<feature type="transmembrane region" description="Helical" evidence="1">
    <location>
        <begin position="6"/>
        <end position="27"/>
    </location>
</feature>
<proteinExistence type="predicted"/>
<reference evidence="2 3" key="1">
    <citation type="journal article" date="2015" name="Genome Announc.">
        <title>Complete Genome Sequence of the Campylobacter ureolyticus Clinical Isolate RIGS 9880.</title>
        <authorList>
            <person name="Miller W.G."/>
            <person name="Yee E."/>
            <person name="On S.L."/>
            <person name="Andersen L.P."/>
            <person name="Bono J.L."/>
        </authorList>
    </citation>
    <scope>NUCLEOTIDE SEQUENCE [LARGE SCALE GENOMIC DNA]</scope>
    <source>
        <strain evidence="2 3">RIGS 9880</strain>
    </source>
</reference>
<dbReference type="KEGG" id="cure:CUREO_0316"/>
<dbReference type="EMBL" id="CP012195">
    <property type="protein sequence ID" value="AKT90196.1"/>
    <property type="molecule type" value="Genomic_DNA"/>
</dbReference>
<keyword evidence="1" id="KW-0472">Membrane</keyword>
<accession>A0AAU8U125</accession>
<sequence>MEEVVNNKFIFLVIFVFGCLFAQIVYLNSRDEHLDEKLEFVKLTKTNSFAFYNETPYLRHQFSYEINDVFSFHPGFREVEIGTFVNSGYAKRFINNKE</sequence>
<keyword evidence="1" id="KW-0812">Transmembrane</keyword>
<gene>
    <name evidence="2" type="ORF">CUREO_0316</name>
</gene>